<dbReference type="EMBL" id="CP030750">
    <property type="protein sequence ID" value="AXA24494.1"/>
    <property type="molecule type" value="Genomic_DNA"/>
</dbReference>
<protein>
    <submittedName>
        <fullName evidence="1">Uncharacterized protein</fullName>
    </submittedName>
</protein>
<dbReference type="AlphaFoldDB" id="A0AAD0L6H1"/>
<name>A0AAD0L6H1_PSEPU</name>
<accession>A0AAD0L6H1</accession>
<dbReference type="Proteomes" id="UP000251617">
    <property type="component" value="Chromosome"/>
</dbReference>
<proteinExistence type="predicted"/>
<evidence type="ECO:0000313" key="2">
    <source>
        <dbReference type="Proteomes" id="UP000251617"/>
    </source>
</evidence>
<dbReference type="RefSeq" id="WP_063544312.1">
    <property type="nucleotide sequence ID" value="NZ_CP011789.1"/>
</dbReference>
<organism evidence="1 2">
    <name type="scientific">Pseudomonas putida</name>
    <name type="common">Arthrobacter siderocapsulatus</name>
    <dbReference type="NCBI Taxonomy" id="303"/>
    <lineage>
        <taxon>Bacteria</taxon>
        <taxon>Pseudomonadati</taxon>
        <taxon>Pseudomonadota</taxon>
        <taxon>Gammaproteobacteria</taxon>
        <taxon>Pseudomonadales</taxon>
        <taxon>Pseudomonadaceae</taxon>
        <taxon>Pseudomonas</taxon>
    </lineage>
</organism>
<gene>
    <name evidence="1" type="ORF">C1S65_10370</name>
</gene>
<evidence type="ECO:0000313" key="1">
    <source>
        <dbReference type="EMBL" id="AXA24494.1"/>
    </source>
</evidence>
<sequence>MESKKGTAAMLEWRERFVGTGIASERDYEQALVCAEQLEQAGAINVGEWIELVKLANAALVRVR</sequence>
<reference evidence="1 2" key="1">
    <citation type="submission" date="2018-06" db="EMBL/GenBank/DDBJ databases">
        <title>The genome of Pseudomonas putida NX-1, a lignin degrader.</title>
        <authorList>
            <person name="Xu Z."/>
        </authorList>
    </citation>
    <scope>NUCLEOTIDE SEQUENCE [LARGE SCALE GENOMIC DNA]</scope>
    <source>
        <strain evidence="1 2">NX-1</strain>
    </source>
</reference>